<name>D0W6U5_NEILA</name>
<proteinExistence type="predicted"/>
<accession>D0W6U5</accession>
<evidence type="ECO:0000313" key="2">
    <source>
        <dbReference type="Proteomes" id="UP000003843"/>
    </source>
</evidence>
<sequence length="89" mass="9889">MRDTIGRYPAMSIAEAGRIGAEIKALVQSGVSPRKEQERKLEEARRAEKNTFEAVGRMFFAEKKKMGRGAMMGQLPEISAGWSGMSIRL</sequence>
<comment type="caution">
    <text evidence="1">The sequence shown here is derived from an EMBL/GenBank/DDBJ whole genome shotgun (WGS) entry which is preliminary data.</text>
</comment>
<evidence type="ECO:0008006" key="3">
    <source>
        <dbReference type="Google" id="ProtNLM"/>
    </source>
</evidence>
<reference evidence="1 2" key="1">
    <citation type="submission" date="2009-10" db="EMBL/GenBank/DDBJ databases">
        <authorList>
            <person name="Weinstock G."/>
            <person name="Sodergren E."/>
            <person name="Clifton S."/>
            <person name="Fulton L."/>
            <person name="Fulton B."/>
            <person name="Courtney L."/>
            <person name="Fronick C."/>
            <person name="Harrison M."/>
            <person name="Strong C."/>
            <person name="Farmer C."/>
            <person name="Delahaunty K."/>
            <person name="Markovic C."/>
            <person name="Hall O."/>
            <person name="Minx P."/>
            <person name="Tomlinson C."/>
            <person name="Mitreva M."/>
            <person name="Nelson J."/>
            <person name="Hou S."/>
            <person name="Wollam A."/>
            <person name="Pepin K.H."/>
            <person name="Johnson M."/>
            <person name="Bhonagiri V."/>
            <person name="Nash W.E."/>
            <person name="Warren W."/>
            <person name="Chinwalla A."/>
            <person name="Mardis E.R."/>
            <person name="Wilson R.K."/>
        </authorList>
    </citation>
    <scope>NUCLEOTIDE SEQUENCE [LARGE SCALE GENOMIC DNA]</scope>
    <source>
        <strain evidence="1 2">ATCC 23970</strain>
    </source>
</reference>
<organism evidence="1 2">
    <name type="scientific">Neisseria lactamica ATCC 23970</name>
    <dbReference type="NCBI Taxonomy" id="546265"/>
    <lineage>
        <taxon>Bacteria</taxon>
        <taxon>Pseudomonadati</taxon>
        <taxon>Pseudomonadota</taxon>
        <taxon>Betaproteobacteria</taxon>
        <taxon>Neisseriales</taxon>
        <taxon>Neisseriaceae</taxon>
        <taxon>Neisseria</taxon>
    </lineage>
</organism>
<dbReference type="InterPro" id="IPR038488">
    <property type="entry name" value="Integrase_DNA-bd_sf"/>
</dbReference>
<evidence type="ECO:0000313" key="1">
    <source>
        <dbReference type="EMBL" id="EEZ76790.1"/>
    </source>
</evidence>
<dbReference type="Gene3D" id="3.30.160.390">
    <property type="entry name" value="Integrase, DNA-binding domain"/>
    <property type="match status" value="1"/>
</dbReference>
<dbReference type="AlphaFoldDB" id="D0W6U5"/>
<gene>
    <name evidence="1" type="ORF">NEILACOT_03236</name>
</gene>
<dbReference type="Proteomes" id="UP000003843">
    <property type="component" value="Unassembled WGS sequence"/>
</dbReference>
<protein>
    <recommendedName>
        <fullName evidence="3">Integrase DNA-binding domain-containing protein</fullName>
    </recommendedName>
</protein>
<dbReference type="EMBL" id="ACEQ02000002">
    <property type="protein sequence ID" value="EEZ76790.1"/>
    <property type="molecule type" value="Genomic_DNA"/>
</dbReference>